<organism evidence="1 2">
    <name type="scientific">Rattus norvegicus</name>
    <name type="common">Rat</name>
    <dbReference type="NCBI Taxonomy" id="10116"/>
    <lineage>
        <taxon>Eukaryota</taxon>
        <taxon>Metazoa</taxon>
        <taxon>Chordata</taxon>
        <taxon>Craniata</taxon>
        <taxon>Vertebrata</taxon>
        <taxon>Euteleostomi</taxon>
        <taxon>Mammalia</taxon>
        <taxon>Eutheria</taxon>
        <taxon>Euarchontoglires</taxon>
        <taxon>Glires</taxon>
        <taxon>Rodentia</taxon>
        <taxon>Myomorpha</taxon>
        <taxon>Muroidea</taxon>
        <taxon>Muridae</taxon>
        <taxon>Murinae</taxon>
        <taxon>Rattus</taxon>
    </lineage>
</organism>
<dbReference type="EMBL" id="CH474034">
    <property type="protein sequence ID" value="EDL97589.1"/>
    <property type="molecule type" value="Genomic_DNA"/>
</dbReference>
<sequence length="76" mass="8221">MCDAVEFPGHRLQISGWLTSAGMDGGCSGVPEGSELVPRLRTTHSVSYFYSCQDRNLGQSFMHLLSVAEGNKKGSE</sequence>
<dbReference type="AlphaFoldDB" id="A6KBE2"/>
<gene>
    <name evidence="1" type="ORF">rCG_27748</name>
</gene>
<protein>
    <submittedName>
        <fullName evidence="1">RCG27748</fullName>
    </submittedName>
</protein>
<evidence type="ECO:0000313" key="2">
    <source>
        <dbReference type="Proteomes" id="UP000234681"/>
    </source>
</evidence>
<name>A6KBE2_RAT</name>
<accession>A6KBE2</accession>
<dbReference type="Proteomes" id="UP000234681">
    <property type="component" value="Chromosome 6"/>
</dbReference>
<evidence type="ECO:0000313" key="1">
    <source>
        <dbReference type="EMBL" id="EDL97589.1"/>
    </source>
</evidence>
<reference evidence="1 2" key="1">
    <citation type="submission" date="2005-09" db="EMBL/GenBank/DDBJ databases">
        <authorList>
            <person name="Mural R.J."/>
            <person name="Li P.W."/>
            <person name="Adams M.D."/>
            <person name="Amanatides P.G."/>
            <person name="Baden-Tillson H."/>
            <person name="Barnstead M."/>
            <person name="Chin S.H."/>
            <person name="Dew I."/>
            <person name="Evans C.A."/>
            <person name="Ferriera S."/>
            <person name="Flanigan M."/>
            <person name="Fosler C."/>
            <person name="Glodek A."/>
            <person name="Gu Z."/>
            <person name="Holt R.A."/>
            <person name="Jennings D."/>
            <person name="Kraft C.L."/>
            <person name="Lu F."/>
            <person name="Nguyen T."/>
            <person name="Nusskern D.R."/>
            <person name="Pfannkoch C.M."/>
            <person name="Sitter C."/>
            <person name="Sutton G.G."/>
            <person name="Venter J.C."/>
            <person name="Wang Z."/>
            <person name="Woodage T."/>
            <person name="Zheng X.H."/>
            <person name="Zhong F."/>
        </authorList>
    </citation>
    <scope>NUCLEOTIDE SEQUENCE [LARGE SCALE GENOMIC DNA]</scope>
    <source>
        <strain>BN</strain>
        <strain evidence="2">Sprague-Dawley</strain>
    </source>
</reference>
<feature type="non-terminal residue" evidence="1">
    <location>
        <position position="76"/>
    </location>
</feature>
<proteinExistence type="predicted"/>